<organism evidence="1 2">
    <name type="scientific">Corynebacterium renale</name>
    <dbReference type="NCBI Taxonomy" id="1724"/>
    <lineage>
        <taxon>Bacteria</taxon>
        <taxon>Bacillati</taxon>
        <taxon>Actinomycetota</taxon>
        <taxon>Actinomycetes</taxon>
        <taxon>Mycobacteriales</taxon>
        <taxon>Corynebacteriaceae</taxon>
        <taxon>Corynebacterium</taxon>
    </lineage>
</organism>
<comment type="caution">
    <text evidence="1">The sequence shown here is derived from an EMBL/GenBank/DDBJ whole genome shotgun (WGS) entry which is preliminary data.</text>
</comment>
<dbReference type="OrthoDB" id="4409326at2"/>
<dbReference type="EMBL" id="PDJF01000001">
    <property type="protein sequence ID" value="PFG27725.1"/>
    <property type="molecule type" value="Genomic_DNA"/>
</dbReference>
<sequence>MDIGGKYFGDSDIVILRQLSSAQRQVAYRLAQKGALIKVWAGAYSTRPLDLYDFALAQLVGISQTTSAVIAGRSAAYALRLPSLKYRAIPQPELYVAGPGPSPIPIIRHRPLPTTGVIETNTKFGTVRVTTPGRTALDLARFHSLAEGVAALDVAIRAHQADDVPAELVTLHNSKGIQNARTAAELAKGLSESPPESFFLTALWEAGAPPPYQQADVFGPDGTFAGRPDFLWPEASFSVEFHGAGKHLGVYDSTPEGTMTREALRHRRLDNAGLTQRHIEQKHLDDGSAIRATVSFYQKALKKFGPLPSQRWRANGPRAW</sequence>
<reference evidence="1 2" key="1">
    <citation type="submission" date="2017-10" db="EMBL/GenBank/DDBJ databases">
        <title>Sequencing the genomes of 1000 actinobacteria strains.</title>
        <authorList>
            <person name="Klenk H.-P."/>
        </authorList>
    </citation>
    <scope>NUCLEOTIDE SEQUENCE [LARGE SCALE GENOMIC DNA]</scope>
    <source>
        <strain evidence="1 2">DSM 20688</strain>
    </source>
</reference>
<protein>
    <submittedName>
        <fullName evidence="1">Uncharacterized protein</fullName>
    </submittedName>
</protein>
<keyword evidence="2" id="KW-1185">Reference proteome</keyword>
<evidence type="ECO:0000313" key="2">
    <source>
        <dbReference type="Proteomes" id="UP000221653"/>
    </source>
</evidence>
<evidence type="ECO:0000313" key="1">
    <source>
        <dbReference type="EMBL" id="PFG27725.1"/>
    </source>
</evidence>
<name>A0A2A9DNH9_9CORY</name>
<dbReference type="AlphaFoldDB" id="A0A2A9DNH9"/>
<accession>A0A2A9DNH9</accession>
<dbReference type="RefSeq" id="WP_098388873.1">
    <property type="nucleotide sequence ID" value="NZ_PDJF01000001.1"/>
</dbReference>
<dbReference type="Proteomes" id="UP000221653">
    <property type="component" value="Unassembled WGS sequence"/>
</dbReference>
<proteinExistence type="predicted"/>
<gene>
    <name evidence="1" type="ORF">ATK06_0801</name>
</gene>
<dbReference type="STRING" id="1724.GCA_001044175_00581"/>